<dbReference type="EMBL" id="FN648730">
    <property type="protein sequence ID" value="CBN80399.1"/>
    <property type="molecule type" value="Genomic_DNA"/>
</dbReference>
<accession>D8LPC8</accession>
<evidence type="ECO:0000313" key="1">
    <source>
        <dbReference type="EMBL" id="CBN80399.1"/>
    </source>
</evidence>
<organism evidence="1 2">
    <name type="scientific">Ectocarpus siliculosus</name>
    <name type="common">Brown alga</name>
    <name type="synonym">Conferva siliculosa</name>
    <dbReference type="NCBI Taxonomy" id="2880"/>
    <lineage>
        <taxon>Eukaryota</taxon>
        <taxon>Sar</taxon>
        <taxon>Stramenopiles</taxon>
        <taxon>Ochrophyta</taxon>
        <taxon>PX clade</taxon>
        <taxon>Phaeophyceae</taxon>
        <taxon>Ectocarpales</taxon>
        <taxon>Ectocarpaceae</taxon>
        <taxon>Ectocarpus</taxon>
    </lineage>
</organism>
<dbReference type="AlphaFoldDB" id="D8LPC8"/>
<dbReference type="EMBL" id="FN649741">
    <property type="protein sequence ID" value="CBN80399.1"/>
    <property type="molecule type" value="Genomic_DNA"/>
</dbReference>
<gene>
    <name evidence="1" type="ORF">Esi_0052_0256</name>
</gene>
<proteinExistence type="predicted"/>
<keyword evidence="2" id="KW-1185">Reference proteome</keyword>
<sequence length="326" mass="33701">MSSTQEGTTLILATVAACLLIYVMRQEFRGPHRYPRVAGVVGAIKGALGSRGATDCSKINPSHADWARCAQGSAMGRVPTKNPAAVVTNTSLDFASDSLKNQGLGTGRLQDDFVHDQYSSNLGVSRPGGMRIDKSSLKNNAFFSSGTQNASKLVVETGISSEGAAAFPFSRKSGDKREEYAKTSTSGNVPGTEPVGMGMKLAHLKQKAVSSVATGGGGRSASRAQVNKKLGVAPFDKQGAEFNPFSGNKASLGAGLKISEAFDAKNLGMGSGLEEAYGSLGAAVSPFSSSDVGVSPDEIAAATSTLKEVNIVQSTGGENIDRFIRP</sequence>
<name>D8LPC8_ECTSI</name>
<evidence type="ECO:0000313" key="2">
    <source>
        <dbReference type="Proteomes" id="UP000002630"/>
    </source>
</evidence>
<reference evidence="1 2" key="1">
    <citation type="journal article" date="2010" name="Nature">
        <title>The Ectocarpus genome and the independent evolution of multicellularity in brown algae.</title>
        <authorList>
            <person name="Cock J.M."/>
            <person name="Sterck L."/>
            <person name="Rouze P."/>
            <person name="Scornet D."/>
            <person name="Allen A.E."/>
            <person name="Amoutzias G."/>
            <person name="Anthouard V."/>
            <person name="Artiguenave F."/>
            <person name="Aury J.M."/>
            <person name="Badger J.H."/>
            <person name="Beszteri B."/>
            <person name="Billiau K."/>
            <person name="Bonnet E."/>
            <person name="Bothwell J.H."/>
            <person name="Bowler C."/>
            <person name="Boyen C."/>
            <person name="Brownlee C."/>
            <person name="Carrano C.J."/>
            <person name="Charrier B."/>
            <person name="Cho G.Y."/>
            <person name="Coelho S.M."/>
            <person name="Collen J."/>
            <person name="Corre E."/>
            <person name="Da Silva C."/>
            <person name="Delage L."/>
            <person name="Delaroque N."/>
            <person name="Dittami S.M."/>
            <person name="Doulbeau S."/>
            <person name="Elias M."/>
            <person name="Farnham G."/>
            <person name="Gachon C.M."/>
            <person name="Gschloessl B."/>
            <person name="Heesch S."/>
            <person name="Jabbari K."/>
            <person name="Jubin C."/>
            <person name="Kawai H."/>
            <person name="Kimura K."/>
            <person name="Kloareg B."/>
            <person name="Kupper F.C."/>
            <person name="Lang D."/>
            <person name="Le Bail A."/>
            <person name="Leblanc C."/>
            <person name="Lerouge P."/>
            <person name="Lohr M."/>
            <person name="Lopez P.J."/>
            <person name="Martens C."/>
            <person name="Maumus F."/>
            <person name="Michel G."/>
            <person name="Miranda-Saavedra D."/>
            <person name="Morales J."/>
            <person name="Moreau H."/>
            <person name="Motomura T."/>
            <person name="Nagasato C."/>
            <person name="Napoli C.A."/>
            <person name="Nelson D.R."/>
            <person name="Nyvall-Collen P."/>
            <person name="Peters A.F."/>
            <person name="Pommier C."/>
            <person name="Potin P."/>
            <person name="Poulain J."/>
            <person name="Quesneville H."/>
            <person name="Read B."/>
            <person name="Rensing S.A."/>
            <person name="Ritter A."/>
            <person name="Rousvoal S."/>
            <person name="Samanta M."/>
            <person name="Samson G."/>
            <person name="Schroeder D.C."/>
            <person name="Segurens B."/>
            <person name="Strittmatter M."/>
            <person name="Tonon T."/>
            <person name="Tregear J.W."/>
            <person name="Valentin K."/>
            <person name="von Dassow P."/>
            <person name="Yamagishi T."/>
            <person name="Van de Peer Y."/>
            <person name="Wincker P."/>
        </authorList>
    </citation>
    <scope>NUCLEOTIDE SEQUENCE [LARGE SCALE GENOMIC DNA]</scope>
    <source>
        <strain evidence="2">Ec32 / CCAP1310/4</strain>
    </source>
</reference>
<dbReference type="InParanoid" id="D8LPC8"/>
<dbReference type="Proteomes" id="UP000002630">
    <property type="component" value="Linkage Group LG16"/>
</dbReference>
<protein>
    <submittedName>
        <fullName evidence="1">EsV-1-97</fullName>
    </submittedName>
</protein>